<dbReference type="Proteomes" id="UP000011996">
    <property type="component" value="Unassembled WGS sequence"/>
</dbReference>
<gene>
    <name evidence="1" type="ORF">RESH_05937</name>
</gene>
<sequence length="56" mass="6139">MSVDSGSEWAATRANVKAIAGHLVREFIVANSMSESRFRFAGADIDLNDNRETRPA</sequence>
<evidence type="ECO:0000313" key="2">
    <source>
        <dbReference type="Proteomes" id="UP000011996"/>
    </source>
</evidence>
<name>M5SBA7_9BACT</name>
<dbReference type="AlphaFoldDB" id="M5SBA7"/>
<organism evidence="1 2">
    <name type="scientific">Rhodopirellula europaea SH398</name>
    <dbReference type="NCBI Taxonomy" id="1263868"/>
    <lineage>
        <taxon>Bacteria</taxon>
        <taxon>Pseudomonadati</taxon>
        <taxon>Planctomycetota</taxon>
        <taxon>Planctomycetia</taxon>
        <taxon>Pirellulales</taxon>
        <taxon>Pirellulaceae</taxon>
        <taxon>Rhodopirellula</taxon>
    </lineage>
</organism>
<comment type="caution">
    <text evidence="1">The sequence shown here is derived from an EMBL/GenBank/DDBJ whole genome shotgun (WGS) entry which is preliminary data.</text>
</comment>
<evidence type="ECO:0000313" key="1">
    <source>
        <dbReference type="EMBL" id="EMI23434.1"/>
    </source>
</evidence>
<proteinExistence type="predicted"/>
<protein>
    <recommendedName>
        <fullName evidence="3">Transposase</fullName>
    </recommendedName>
</protein>
<accession>M5SBA7</accession>
<dbReference type="STRING" id="1263868.RESH_05937"/>
<dbReference type="EMBL" id="ANOF01000196">
    <property type="protein sequence ID" value="EMI23434.1"/>
    <property type="molecule type" value="Genomic_DNA"/>
</dbReference>
<evidence type="ECO:0008006" key="3">
    <source>
        <dbReference type="Google" id="ProtNLM"/>
    </source>
</evidence>
<reference evidence="1 2" key="1">
    <citation type="journal article" date="2013" name="Mar. Genomics">
        <title>Expression of sulfatases in Rhodopirellula baltica and the diversity of sulfatases in the genus Rhodopirellula.</title>
        <authorList>
            <person name="Wegner C.E."/>
            <person name="Richter-Heitmann T."/>
            <person name="Klindworth A."/>
            <person name="Klockow C."/>
            <person name="Richter M."/>
            <person name="Achstetter T."/>
            <person name="Glockner F.O."/>
            <person name="Harder J."/>
        </authorList>
    </citation>
    <scope>NUCLEOTIDE SEQUENCE [LARGE SCALE GENOMIC DNA]</scope>
    <source>
        <strain evidence="1 2">SH398</strain>
    </source>
</reference>
<dbReference type="PATRIC" id="fig|1263868.3.peg.6443"/>